<gene>
    <name evidence="2" type="ORF">FEQUK3_LOCUS7786</name>
</gene>
<protein>
    <recommendedName>
        <fullName evidence="4">BTB domain-containing protein</fullName>
    </recommendedName>
</protein>
<feature type="compositionally biased region" description="Polar residues" evidence="1">
    <location>
        <begin position="24"/>
        <end position="33"/>
    </location>
</feature>
<sequence length="162" mass="18413">MRTFDQIIKPGIDTDLILRRPNGWNYTPPTTDSSNEEDETAETSNGSTISSRNVTKKVQSIRDLQALIPFEDGATIDIRFHVSSTHLILSSPVFASMLNGRWKESQRNSEDRYEIITSGWGAEALFIFLNIIHGHHRFIANHIDFNNIVGLALICDFYKCQE</sequence>
<reference evidence="2" key="1">
    <citation type="submission" date="2021-05" db="EMBL/GenBank/DDBJ databases">
        <authorList>
            <person name="Khan N."/>
        </authorList>
    </citation>
    <scope>NUCLEOTIDE SEQUENCE</scope>
</reference>
<dbReference type="AlphaFoldDB" id="A0A8J2J7Q7"/>
<proteinExistence type="predicted"/>
<evidence type="ECO:0000256" key="1">
    <source>
        <dbReference type="SAM" id="MobiDB-lite"/>
    </source>
</evidence>
<accession>A0A8J2J7Q7</accession>
<name>A0A8J2J7Q7_FUSEQ</name>
<evidence type="ECO:0000313" key="3">
    <source>
        <dbReference type="Proteomes" id="UP000693738"/>
    </source>
</evidence>
<evidence type="ECO:0008006" key="4">
    <source>
        <dbReference type="Google" id="ProtNLM"/>
    </source>
</evidence>
<evidence type="ECO:0000313" key="2">
    <source>
        <dbReference type="EMBL" id="CAG7562048.1"/>
    </source>
</evidence>
<dbReference type="Proteomes" id="UP000693738">
    <property type="component" value="Unassembled WGS sequence"/>
</dbReference>
<dbReference type="EMBL" id="CAJSTJ010000145">
    <property type="protein sequence ID" value="CAG7562048.1"/>
    <property type="molecule type" value="Genomic_DNA"/>
</dbReference>
<feature type="compositionally biased region" description="Polar residues" evidence="1">
    <location>
        <begin position="42"/>
        <end position="52"/>
    </location>
</feature>
<organism evidence="2 3">
    <name type="scientific">Fusarium equiseti</name>
    <name type="common">Fusarium scirpi</name>
    <dbReference type="NCBI Taxonomy" id="61235"/>
    <lineage>
        <taxon>Eukaryota</taxon>
        <taxon>Fungi</taxon>
        <taxon>Dikarya</taxon>
        <taxon>Ascomycota</taxon>
        <taxon>Pezizomycotina</taxon>
        <taxon>Sordariomycetes</taxon>
        <taxon>Hypocreomycetidae</taxon>
        <taxon>Hypocreales</taxon>
        <taxon>Nectriaceae</taxon>
        <taxon>Fusarium</taxon>
        <taxon>Fusarium incarnatum-equiseti species complex</taxon>
    </lineage>
</organism>
<comment type="caution">
    <text evidence="2">The sequence shown here is derived from an EMBL/GenBank/DDBJ whole genome shotgun (WGS) entry which is preliminary data.</text>
</comment>
<feature type="region of interest" description="Disordered" evidence="1">
    <location>
        <begin position="20"/>
        <end position="52"/>
    </location>
</feature>